<dbReference type="InterPro" id="IPR029058">
    <property type="entry name" value="AB_hydrolase_fold"/>
</dbReference>
<gene>
    <name evidence="3" type="ORF">DK427_12865</name>
</gene>
<dbReference type="AlphaFoldDB" id="A0A2U8VRV0"/>
<name>A0A2U8VRV0_9HYPH</name>
<sequence>MARRPHSIGPVLARGAAKGLGIAALGGAAAWLAWSRLAVPHRVPLHPALPARREDLDTARAGRVSFYGDDAADGVPLLLVHSVNAAASAYEVRPLYGHYRRERPVYALDLPGFGFSERSRRPYTPGLMVEAIHAVASEIRRRHGGVRIDALGLSLSCAYLARAALERAQDYRSLALISPAGFDARLSGRGAFGGDRRRPTTRALLDAPPHGRALFDALTSRPSLRFFLEKTWGSPEIDEGLLEYDHATTHQPGAEHAPFCFVSGYLFPTDTTRLYEALWLPVLMLHGERGDFVDYRDAPRFAARPNWRVAALPTGAFPHFERLDEVRARYDAFLAEMA</sequence>
<dbReference type="GO" id="GO:0016787">
    <property type="term" value="F:hydrolase activity"/>
    <property type="evidence" value="ECO:0007669"/>
    <property type="project" value="UniProtKB-KW"/>
</dbReference>
<feature type="transmembrane region" description="Helical" evidence="1">
    <location>
        <begin position="12"/>
        <end position="34"/>
    </location>
</feature>
<dbReference type="OrthoDB" id="9808398at2"/>
<dbReference type="SUPFAM" id="SSF53474">
    <property type="entry name" value="alpha/beta-Hydrolases"/>
    <property type="match status" value="1"/>
</dbReference>
<keyword evidence="1" id="KW-1133">Transmembrane helix</keyword>
<organism evidence="3 4">
    <name type="scientific">Methylobacterium radiodurans</name>
    <dbReference type="NCBI Taxonomy" id="2202828"/>
    <lineage>
        <taxon>Bacteria</taxon>
        <taxon>Pseudomonadati</taxon>
        <taxon>Pseudomonadota</taxon>
        <taxon>Alphaproteobacteria</taxon>
        <taxon>Hyphomicrobiales</taxon>
        <taxon>Methylobacteriaceae</taxon>
        <taxon>Methylobacterium</taxon>
    </lineage>
</organism>
<dbReference type="PANTHER" id="PTHR46438:SF2">
    <property type="entry name" value="ALPHA_BETA-HYDROLASES SUPERFAMILY PROTEIN"/>
    <property type="match status" value="1"/>
</dbReference>
<accession>A0A2U8VRV0</accession>
<dbReference type="KEGG" id="meti:DK427_12865"/>
<dbReference type="Pfam" id="PF12697">
    <property type="entry name" value="Abhydrolase_6"/>
    <property type="match status" value="1"/>
</dbReference>
<feature type="domain" description="AB hydrolase-1" evidence="2">
    <location>
        <begin position="77"/>
        <end position="328"/>
    </location>
</feature>
<evidence type="ECO:0000313" key="4">
    <source>
        <dbReference type="Proteomes" id="UP000246058"/>
    </source>
</evidence>
<dbReference type="InterPro" id="IPR000073">
    <property type="entry name" value="AB_hydrolase_1"/>
</dbReference>
<dbReference type="Gene3D" id="3.40.50.1820">
    <property type="entry name" value="alpha/beta hydrolase"/>
    <property type="match status" value="1"/>
</dbReference>
<protein>
    <submittedName>
        <fullName evidence="3">Alpha/beta hydrolase</fullName>
    </submittedName>
</protein>
<dbReference type="EMBL" id="CP029551">
    <property type="protein sequence ID" value="AWN36509.1"/>
    <property type="molecule type" value="Genomic_DNA"/>
</dbReference>
<evidence type="ECO:0000256" key="1">
    <source>
        <dbReference type="SAM" id="Phobius"/>
    </source>
</evidence>
<keyword evidence="3" id="KW-0378">Hydrolase</keyword>
<keyword evidence="1" id="KW-0472">Membrane</keyword>
<dbReference type="RefSeq" id="WP_109951610.1">
    <property type="nucleotide sequence ID" value="NZ_CP029551.1"/>
</dbReference>
<keyword evidence="4" id="KW-1185">Reference proteome</keyword>
<reference evidence="3 4" key="1">
    <citation type="submission" date="2018-05" db="EMBL/GenBank/DDBJ databases">
        <title>Complete Genome Sequence of Methylobacterium sp. 17Sr1-43.</title>
        <authorList>
            <person name="Srinivasan S."/>
        </authorList>
    </citation>
    <scope>NUCLEOTIDE SEQUENCE [LARGE SCALE GENOMIC DNA]</scope>
    <source>
        <strain evidence="3 4">17Sr1-43</strain>
    </source>
</reference>
<evidence type="ECO:0000259" key="2">
    <source>
        <dbReference type="Pfam" id="PF12697"/>
    </source>
</evidence>
<keyword evidence="1" id="KW-0812">Transmembrane</keyword>
<dbReference type="Proteomes" id="UP000246058">
    <property type="component" value="Chromosome"/>
</dbReference>
<proteinExistence type="predicted"/>
<evidence type="ECO:0000313" key="3">
    <source>
        <dbReference type="EMBL" id="AWN36509.1"/>
    </source>
</evidence>
<dbReference type="PANTHER" id="PTHR46438">
    <property type="entry name" value="ALPHA/BETA-HYDROLASES SUPERFAMILY PROTEIN"/>
    <property type="match status" value="1"/>
</dbReference>